<dbReference type="PANTHER" id="PTHR27006">
    <property type="entry name" value="PROMASTIGOTE SURFACE ANTIGEN PROTEIN PSA"/>
    <property type="match status" value="1"/>
</dbReference>
<dbReference type="SUPFAM" id="SSF56112">
    <property type="entry name" value="Protein kinase-like (PK-like)"/>
    <property type="match status" value="1"/>
</dbReference>
<proteinExistence type="predicted"/>
<dbReference type="Proteomes" id="UP000324897">
    <property type="component" value="Unassembled WGS sequence"/>
</dbReference>
<dbReference type="OrthoDB" id="661987at2759"/>
<feature type="region of interest" description="Disordered" evidence="1">
    <location>
        <begin position="148"/>
        <end position="170"/>
    </location>
</feature>
<dbReference type="AlphaFoldDB" id="A0A5J9W2G3"/>
<organism evidence="2 3">
    <name type="scientific">Eragrostis curvula</name>
    <name type="common">weeping love grass</name>
    <dbReference type="NCBI Taxonomy" id="38414"/>
    <lineage>
        <taxon>Eukaryota</taxon>
        <taxon>Viridiplantae</taxon>
        <taxon>Streptophyta</taxon>
        <taxon>Embryophyta</taxon>
        <taxon>Tracheophyta</taxon>
        <taxon>Spermatophyta</taxon>
        <taxon>Magnoliopsida</taxon>
        <taxon>Liliopsida</taxon>
        <taxon>Poales</taxon>
        <taxon>Poaceae</taxon>
        <taxon>PACMAD clade</taxon>
        <taxon>Chloridoideae</taxon>
        <taxon>Eragrostideae</taxon>
        <taxon>Eragrostidinae</taxon>
        <taxon>Eragrostis</taxon>
    </lineage>
</organism>
<accession>A0A5J9W2G3</accession>
<gene>
    <name evidence="2" type="ORF">EJB05_08524</name>
</gene>
<evidence type="ECO:0000256" key="1">
    <source>
        <dbReference type="SAM" id="MobiDB-lite"/>
    </source>
</evidence>
<reference evidence="2 3" key="1">
    <citation type="journal article" date="2019" name="Sci. Rep.">
        <title>A high-quality genome of Eragrostis curvula grass provides insights into Poaceae evolution and supports new strategies to enhance forage quality.</title>
        <authorList>
            <person name="Carballo J."/>
            <person name="Santos B.A.C.M."/>
            <person name="Zappacosta D."/>
            <person name="Garbus I."/>
            <person name="Selva J.P."/>
            <person name="Gallo C.A."/>
            <person name="Diaz A."/>
            <person name="Albertini E."/>
            <person name="Caccamo M."/>
            <person name="Echenique V."/>
        </authorList>
    </citation>
    <scope>NUCLEOTIDE SEQUENCE [LARGE SCALE GENOMIC DNA]</scope>
    <source>
        <strain evidence="3">cv. Victoria</strain>
        <tissue evidence="2">Leaf</tissue>
    </source>
</reference>
<keyword evidence="3" id="KW-1185">Reference proteome</keyword>
<dbReference type="InterPro" id="IPR011009">
    <property type="entry name" value="Kinase-like_dom_sf"/>
</dbReference>
<name>A0A5J9W2G3_9POAL</name>
<dbReference type="EMBL" id="RWGY01000005">
    <property type="protein sequence ID" value="TVU42133.1"/>
    <property type="molecule type" value="Genomic_DNA"/>
</dbReference>
<feature type="compositionally biased region" description="Polar residues" evidence="1">
    <location>
        <begin position="153"/>
        <end position="170"/>
    </location>
</feature>
<evidence type="ECO:0000313" key="3">
    <source>
        <dbReference type="Proteomes" id="UP000324897"/>
    </source>
</evidence>
<dbReference type="Gene3D" id="1.10.510.10">
    <property type="entry name" value="Transferase(Phosphotransferase) domain 1"/>
    <property type="match status" value="1"/>
</dbReference>
<dbReference type="PANTHER" id="PTHR27006:SF574">
    <property type="entry name" value="PROTEIN KINASE DOMAIN-CONTAINING PROTEIN"/>
    <property type="match status" value="1"/>
</dbReference>
<sequence>DTCSPEYAYGGHVSTKSDMFSFGVIVLEMVTGRSNNNTDESDDSVSLLSYAWGKWRTGLTTDMVDPSLGGRYPEGGILNCVELGLLCVQENPVDRPDASAVVLILSSHYTTDDRRAPSRPAFVFGTGHSCTSDSLPSGAWSTDGALIGDKQPSKTPISDNEVTITEFQPR</sequence>
<evidence type="ECO:0000313" key="2">
    <source>
        <dbReference type="EMBL" id="TVU42133.1"/>
    </source>
</evidence>
<protein>
    <recommendedName>
        <fullName evidence="4">Protein kinase domain-containing protein</fullName>
    </recommendedName>
</protein>
<dbReference type="Gramene" id="TVU42133">
    <property type="protein sequence ID" value="TVU42133"/>
    <property type="gene ID" value="EJB05_08524"/>
</dbReference>
<comment type="caution">
    <text evidence="2">The sequence shown here is derived from an EMBL/GenBank/DDBJ whole genome shotgun (WGS) entry which is preliminary data.</text>
</comment>
<evidence type="ECO:0008006" key="4">
    <source>
        <dbReference type="Google" id="ProtNLM"/>
    </source>
</evidence>
<feature type="non-terminal residue" evidence="2">
    <location>
        <position position="1"/>
    </location>
</feature>